<evidence type="ECO:0008006" key="3">
    <source>
        <dbReference type="Google" id="ProtNLM"/>
    </source>
</evidence>
<evidence type="ECO:0000313" key="1">
    <source>
        <dbReference type="EMBL" id="MFM9616241.1"/>
    </source>
</evidence>
<protein>
    <recommendedName>
        <fullName evidence="3">NUDIX hydrolase</fullName>
    </recommendedName>
</protein>
<gene>
    <name evidence="1" type="ORF">ACKI18_47870</name>
</gene>
<feature type="non-terminal residue" evidence="1">
    <location>
        <position position="88"/>
    </location>
</feature>
<dbReference type="Proteomes" id="UP001631957">
    <property type="component" value="Unassembled WGS sequence"/>
</dbReference>
<keyword evidence="2" id="KW-1185">Reference proteome</keyword>
<comment type="caution">
    <text evidence="1">The sequence shown here is derived from an EMBL/GenBank/DDBJ whole genome shotgun (WGS) entry which is preliminary data.</text>
</comment>
<feature type="non-terminal residue" evidence="1">
    <location>
        <position position="1"/>
    </location>
</feature>
<evidence type="ECO:0000313" key="2">
    <source>
        <dbReference type="Proteomes" id="UP001631957"/>
    </source>
</evidence>
<organism evidence="1 2">
    <name type="scientific">Streptomyces niveiscabiei</name>
    <dbReference type="NCBI Taxonomy" id="164115"/>
    <lineage>
        <taxon>Bacteria</taxon>
        <taxon>Bacillati</taxon>
        <taxon>Actinomycetota</taxon>
        <taxon>Actinomycetes</taxon>
        <taxon>Kitasatosporales</taxon>
        <taxon>Streptomycetaceae</taxon>
        <taxon>Streptomyces</taxon>
    </lineage>
</organism>
<proteinExistence type="predicted"/>
<dbReference type="EMBL" id="JBJVNI010000313">
    <property type="protein sequence ID" value="MFM9616241.1"/>
    <property type="molecule type" value="Genomic_DNA"/>
</dbReference>
<accession>A0ABW9I8D6</accession>
<reference evidence="1 2" key="1">
    <citation type="submission" date="2024-12" db="EMBL/GenBank/DDBJ databases">
        <title>Forecasting of Potato common scab and diversities of Pathogenic streptomyces spp. in china.</title>
        <authorList>
            <person name="Handique U."/>
            <person name="Wu J."/>
        </authorList>
    </citation>
    <scope>NUCLEOTIDE SEQUENCE [LARGE SCALE GENOMIC DNA]</scope>
    <source>
        <strain evidence="1 2">ZRIMU1530</strain>
    </source>
</reference>
<name>A0ABW9I8D6_9ACTN</name>
<sequence>DYVVRAVTPVSRPVRFNSRFLVADGSRAVGDLGGSGELADIAWVPLPEIAGLKLPNITRLVFDMIAAAIRGPRVAGGTVQVWTMRGER</sequence>